<dbReference type="RefSeq" id="WP_120196635.1">
    <property type="nucleotide sequence ID" value="NZ_MCIA01000014.1"/>
</dbReference>
<dbReference type="Proteomes" id="UP000284277">
    <property type="component" value="Unassembled WGS sequence"/>
</dbReference>
<reference evidence="1 2" key="1">
    <citation type="submission" date="2016-08" db="EMBL/GenBank/DDBJ databases">
        <title>A new outlook on sporulation: Clostridium algidixylanolyticum.</title>
        <authorList>
            <person name="Poppleton D.I."/>
            <person name="Gribaldo S."/>
        </authorList>
    </citation>
    <scope>NUCLEOTIDE SEQUENCE [LARGE SCALE GENOMIC DNA]</scope>
    <source>
        <strain evidence="1 2">SPL73</strain>
    </source>
</reference>
<evidence type="ECO:0008006" key="3">
    <source>
        <dbReference type="Google" id="ProtNLM"/>
    </source>
</evidence>
<keyword evidence="2" id="KW-1185">Reference proteome</keyword>
<proteinExistence type="predicted"/>
<organism evidence="1 2">
    <name type="scientific">Lacrimispora algidixylanolytica</name>
    <dbReference type="NCBI Taxonomy" id="94868"/>
    <lineage>
        <taxon>Bacteria</taxon>
        <taxon>Bacillati</taxon>
        <taxon>Bacillota</taxon>
        <taxon>Clostridia</taxon>
        <taxon>Lachnospirales</taxon>
        <taxon>Lachnospiraceae</taxon>
        <taxon>Lacrimispora</taxon>
    </lineage>
</organism>
<comment type="caution">
    <text evidence="1">The sequence shown here is derived from an EMBL/GenBank/DDBJ whole genome shotgun (WGS) entry which is preliminary data.</text>
</comment>
<accession>A0A419T3I7</accession>
<evidence type="ECO:0000313" key="1">
    <source>
        <dbReference type="EMBL" id="RKD31973.1"/>
    </source>
</evidence>
<evidence type="ECO:0000313" key="2">
    <source>
        <dbReference type="Proteomes" id="UP000284277"/>
    </source>
</evidence>
<gene>
    <name evidence="1" type="ORF">BET01_18315</name>
</gene>
<name>A0A419T3I7_9FIRM</name>
<protein>
    <recommendedName>
        <fullName evidence="3">Tyr recombinase domain-containing protein</fullName>
    </recommendedName>
</protein>
<dbReference type="AlphaFoldDB" id="A0A419T3I7"/>
<dbReference type="EMBL" id="MCIA01000014">
    <property type="protein sequence ID" value="RKD31973.1"/>
    <property type="molecule type" value="Genomic_DNA"/>
</dbReference>
<sequence length="220" mass="25141">MPIDILTDVLSKIENYLDGDLTRQKDKKIYDVLIARLYIKLSLLIPLKASEIITLQIGNIKKESFREINYNNITIKIPNGVRSEIINTVNFAERHFNLKYDNSISLFEFLYKATNLRPSTTKISETLIRAYKIIGASALLETYKSGTKNISLYPPESYKKTAILEMLNRGVNIVYLRQLTGLDINSLISDYDIDSTVSDVDVKSYNINSGTINTEYYAYL</sequence>
<dbReference type="OrthoDB" id="9968277at2"/>